<dbReference type="AlphaFoldDB" id="A0A2S5KPB7"/>
<evidence type="ECO:0000313" key="3">
    <source>
        <dbReference type="EMBL" id="PPC76580.1"/>
    </source>
</evidence>
<dbReference type="EMBL" id="PRLP01000048">
    <property type="protein sequence ID" value="PPC76580.1"/>
    <property type="molecule type" value="Genomic_DNA"/>
</dbReference>
<dbReference type="InterPro" id="IPR000847">
    <property type="entry name" value="LysR_HTH_N"/>
</dbReference>
<organism evidence="3 4">
    <name type="scientific">Proteobacteria bacterium 228</name>
    <dbReference type="NCBI Taxonomy" id="2083153"/>
    <lineage>
        <taxon>Bacteria</taxon>
        <taxon>Pseudomonadati</taxon>
        <taxon>Pseudomonadota</taxon>
    </lineage>
</organism>
<dbReference type="InterPro" id="IPR036390">
    <property type="entry name" value="WH_DNA-bd_sf"/>
</dbReference>
<dbReference type="Proteomes" id="UP000238196">
    <property type="component" value="Unassembled WGS sequence"/>
</dbReference>
<dbReference type="PANTHER" id="PTHR30537">
    <property type="entry name" value="HTH-TYPE TRANSCRIPTIONAL REGULATOR"/>
    <property type="match status" value="1"/>
</dbReference>
<dbReference type="PROSITE" id="PS50931">
    <property type="entry name" value="HTH_LYSR"/>
    <property type="match status" value="1"/>
</dbReference>
<feature type="domain" description="HTH lysR-type" evidence="2">
    <location>
        <begin position="5"/>
        <end position="62"/>
    </location>
</feature>
<gene>
    <name evidence="3" type="ORF">C4K68_14925</name>
</gene>
<evidence type="ECO:0000259" key="2">
    <source>
        <dbReference type="PROSITE" id="PS50931"/>
    </source>
</evidence>
<dbReference type="InterPro" id="IPR036388">
    <property type="entry name" value="WH-like_DNA-bd_sf"/>
</dbReference>
<evidence type="ECO:0000313" key="4">
    <source>
        <dbReference type="Proteomes" id="UP000238196"/>
    </source>
</evidence>
<name>A0A2S5KPB7_9PROT</name>
<comment type="similarity">
    <text evidence="1">Belongs to the LysR transcriptional regulatory family.</text>
</comment>
<sequence length="62" mass="6744">MSTLPPLPALRSFEAVARLGSVTLAATELFVTHSAISQQLRLLEDLLGVPLFIREGRGLRLT</sequence>
<dbReference type="SUPFAM" id="SSF46785">
    <property type="entry name" value="Winged helix' DNA-binding domain"/>
    <property type="match status" value="1"/>
</dbReference>
<accession>A0A2S5KPB7</accession>
<dbReference type="PRINTS" id="PR00039">
    <property type="entry name" value="HTHLYSR"/>
</dbReference>
<proteinExistence type="inferred from homology"/>
<comment type="caution">
    <text evidence="3">The sequence shown here is derived from an EMBL/GenBank/DDBJ whole genome shotgun (WGS) entry which is preliminary data.</text>
</comment>
<dbReference type="OrthoDB" id="9771171at2"/>
<dbReference type="GO" id="GO:0006351">
    <property type="term" value="P:DNA-templated transcription"/>
    <property type="evidence" value="ECO:0007669"/>
    <property type="project" value="TreeGrafter"/>
</dbReference>
<dbReference type="GO" id="GO:0003700">
    <property type="term" value="F:DNA-binding transcription factor activity"/>
    <property type="evidence" value="ECO:0007669"/>
    <property type="project" value="InterPro"/>
</dbReference>
<dbReference type="InterPro" id="IPR058163">
    <property type="entry name" value="LysR-type_TF_proteobact-type"/>
</dbReference>
<dbReference type="Pfam" id="PF00126">
    <property type="entry name" value="HTH_1"/>
    <property type="match status" value="1"/>
</dbReference>
<feature type="non-terminal residue" evidence="3">
    <location>
        <position position="62"/>
    </location>
</feature>
<dbReference type="Gene3D" id="1.10.10.10">
    <property type="entry name" value="Winged helix-like DNA-binding domain superfamily/Winged helix DNA-binding domain"/>
    <property type="match status" value="1"/>
</dbReference>
<evidence type="ECO:0000256" key="1">
    <source>
        <dbReference type="ARBA" id="ARBA00009437"/>
    </source>
</evidence>
<dbReference type="PANTHER" id="PTHR30537:SF79">
    <property type="entry name" value="TRANSCRIPTIONAL REGULATOR-RELATED"/>
    <property type="match status" value="1"/>
</dbReference>
<protein>
    <submittedName>
        <fullName evidence="3">Transcriptional regulator</fullName>
    </submittedName>
</protein>
<dbReference type="GO" id="GO:0043565">
    <property type="term" value="F:sequence-specific DNA binding"/>
    <property type="evidence" value="ECO:0007669"/>
    <property type="project" value="TreeGrafter"/>
</dbReference>
<reference evidence="3 4" key="1">
    <citation type="submission" date="2018-02" db="EMBL/GenBank/DDBJ databases">
        <title>novel marine gammaproteobacteria from coastal saline agro ecosystem.</title>
        <authorList>
            <person name="Krishnan R."/>
            <person name="Ramesh Kumar N."/>
        </authorList>
    </citation>
    <scope>NUCLEOTIDE SEQUENCE [LARGE SCALE GENOMIC DNA]</scope>
    <source>
        <strain evidence="3 4">228</strain>
    </source>
</reference>